<keyword evidence="1" id="KW-0285">Flavoprotein</keyword>
<dbReference type="SUPFAM" id="SSF56176">
    <property type="entry name" value="FAD-binding/transporter-associated domain-like"/>
    <property type="match status" value="1"/>
</dbReference>
<dbReference type="GO" id="GO:0071949">
    <property type="term" value="F:FAD binding"/>
    <property type="evidence" value="ECO:0007669"/>
    <property type="project" value="InterPro"/>
</dbReference>
<dbReference type="AlphaFoldDB" id="A0A1H9R5E0"/>
<dbReference type="PANTHER" id="PTHR11748">
    <property type="entry name" value="D-LACTATE DEHYDROGENASE"/>
    <property type="match status" value="1"/>
</dbReference>
<dbReference type="InterPro" id="IPR016166">
    <property type="entry name" value="FAD-bd_PCMH"/>
</dbReference>
<dbReference type="PANTHER" id="PTHR11748:SF103">
    <property type="entry name" value="GLYCOLATE OXIDASE SUBUNIT GLCE"/>
    <property type="match status" value="1"/>
</dbReference>
<organism evidence="4 5">
    <name type="scientific">Tranquillimonas rosea</name>
    <dbReference type="NCBI Taxonomy" id="641238"/>
    <lineage>
        <taxon>Bacteria</taxon>
        <taxon>Pseudomonadati</taxon>
        <taxon>Pseudomonadota</taxon>
        <taxon>Alphaproteobacteria</taxon>
        <taxon>Rhodobacterales</taxon>
        <taxon>Roseobacteraceae</taxon>
        <taxon>Tranquillimonas</taxon>
    </lineage>
</organism>
<dbReference type="EMBL" id="FOGU01000002">
    <property type="protein sequence ID" value="SER67163.1"/>
    <property type="molecule type" value="Genomic_DNA"/>
</dbReference>
<dbReference type="GO" id="GO:0003824">
    <property type="term" value="F:catalytic activity"/>
    <property type="evidence" value="ECO:0007669"/>
    <property type="project" value="InterPro"/>
</dbReference>
<dbReference type="InterPro" id="IPR016169">
    <property type="entry name" value="FAD-bd_PCMH_sub2"/>
</dbReference>
<protein>
    <submittedName>
        <fullName evidence="4">Glycolate oxidase FAD binding subunit</fullName>
    </submittedName>
</protein>
<dbReference type="SUPFAM" id="SSF55103">
    <property type="entry name" value="FAD-linked oxidases, C-terminal domain"/>
    <property type="match status" value="1"/>
</dbReference>
<gene>
    <name evidence="4" type="ORF">SAMN04490244_102106</name>
</gene>
<name>A0A1H9R5E0_9RHOB</name>
<dbReference type="Pfam" id="PF01565">
    <property type="entry name" value="FAD_binding_4"/>
    <property type="match status" value="1"/>
</dbReference>
<feature type="domain" description="FAD-binding PCMH-type" evidence="3">
    <location>
        <begin position="1"/>
        <end position="173"/>
    </location>
</feature>
<dbReference type="InterPro" id="IPR036318">
    <property type="entry name" value="FAD-bd_PCMH-like_sf"/>
</dbReference>
<accession>A0A1H9R5E0</accession>
<reference evidence="4 5" key="1">
    <citation type="submission" date="2016-10" db="EMBL/GenBank/DDBJ databases">
        <authorList>
            <person name="de Groot N.N."/>
        </authorList>
    </citation>
    <scope>NUCLEOTIDE SEQUENCE [LARGE SCALE GENOMIC DNA]</scope>
    <source>
        <strain evidence="4 5">DSM 23042</strain>
    </source>
</reference>
<evidence type="ECO:0000313" key="5">
    <source>
        <dbReference type="Proteomes" id="UP000198885"/>
    </source>
</evidence>
<dbReference type="STRING" id="641238.SAMN04490244_102106"/>
<evidence type="ECO:0000256" key="2">
    <source>
        <dbReference type="ARBA" id="ARBA00022827"/>
    </source>
</evidence>
<dbReference type="InterPro" id="IPR006094">
    <property type="entry name" value="Oxid_FAD_bind_N"/>
</dbReference>
<keyword evidence="5" id="KW-1185">Reference proteome</keyword>
<dbReference type="PROSITE" id="PS51387">
    <property type="entry name" value="FAD_PCMH"/>
    <property type="match status" value="1"/>
</dbReference>
<sequence length="373" mass="38281">MLRPENEDELAEMVRGAAGPLRIEGGGTRPVGVTTGEVLSTAGLSGITLYEPGALTLVARAGTPVAEVEAALAAEGQRLPFEPMDHRALMGTGGAPTMGGMAAANASGPRRIQAGACRDSLIGVRFVDGTGAVVKNGGRVMKNVTGYDLVKLMAGARGTLGVLSEVAVKVLPRPAAQVTLRLRGLDAGRAVQAMSAALGSPYEVTGAAHRGQGAAAETLLRLEGFESQIAHRRAALSELMAPYGAVEVEDDGAAGDALWREIRDVSGLAAAEEDVWRVSVRPSDAPEAARRLEAARLLFDWGGGLIWAATDPGLDLRAALAGVAGHATLVRAAPETHAALGTFAPEAPPLAAISHGLRARFDPRGILNPGLMG</sequence>
<evidence type="ECO:0000313" key="4">
    <source>
        <dbReference type="EMBL" id="SER67163.1"/>
    </source>
</evidence>
<proteinExistence type="predicted"/>
<evidence type="ECO:0000259" key="3">
    <source>
        <dbReference type="PROSITE" id="PS51387"/>
    </source>
</evidence>
<dbReference type="Gene3D" id="3.30.465.10">
    <property type="match status" value="1"/>
</dbReference>
<dbReference type="Proteomes" id="UP000198885">
    <property type="component" value="Unassembled WGS sequence"/>
</dbReference>
<keyword evidence="2" id="KW-0274">FAD</keyword>
<dbReference type="InterPro" id="IPR016164">
    <property type="entry name" value="FAD-linked_Oxase-like_C"/>
</dbReference>
<evidence type="ECO:0000256" key="1">
    <source>
        <dbReference type="ARBA" id="ARBA00022630"/>
    </source>
</evidence>